<keyword evidence="2" id="KW-1185">Reference proteome</keyword>
<evidence type="ECO:0000313" key="1">
    <source>
        <dbReference type="EMBL" id="KAH3721698.1"/>
    </source>
</evidence>
<dbReference type="AlphaFoldDB" id="A0A9D4HLB4"/>
<proteinExistence type="predicted"/>
<reference evidence="1" key="2">
    <citation type="submission" date="2020-11" db="EMBL/GenBank/DDBJ databases">
        <authorList>
            <person name="McCartney M.A."/>
            <person name="Auch B."/>
            <person name="Kono T."/>
            <person name="Mallez S."/>
            <person name="Becker A."/>
            <person name="Gohl D.M."/>
            <person name="Silverstein K.A.T."/>
            <person name="Koren S."/>
            <person name="Bechman K.B."/>
            <person name="Herman A."/>
            <person name="Abrahante J.E."/>
            <person name="Garbe J."/>
        </authorList>
    </citation>
    <scope>NUCLEOTIDE SEQUENCE</scope>
    <source>
        <strain evidence="1">Duluth1</strain>
        <tissue evidence="1">Whole animal</tissue>
    </source>
</reference>
<gene>
    <name evidence="1" type="ORF">DPMN_064646</name>
</gene>
<name>A0A9D4HLB4_DREPO</name>
<comment type="caution">
    <text evidence="1">The sequence shown here is derived from an EMBL/GenBank/DDBJ whole genome shotgun (WGS) entry which is preliminary data.</text>
</comment>
<evidence type="ECO:0000313" key="2">
    <source>
        <dbReference type="Proteomes" id="UP000828390"/>
    </source>
</evidence>
<protein>
    <submittedName>
        <fullName evidence="1">Uncharacterized protein</fullName>
    </submittedName>
</protein>
<organism evidence="1 2">
    <name type="scientific">Dreissena polymorpha</name>
    <name type="common">Zebra mussel</name>
    <name type="synonym">Mytilus polymorpha</name>
    <dbReference type="NCBI Taxonomy" id="45954"/>
    <lineage>
        <taxon>Eukaryota</taxon>
        <taxon>Metazoa</taxon>
        <taxon>Spiralia</taxon>
        <taxon>Lophotrochozoa</taxon>
        <taxon>Mollusca</taxon>
        <taxon>Bivalvia</taxon>
        <taxon>Autobranchia</taxon>
        <taxon>Heteroconchia</taxon>
        <taxon>Euheterodonta</taxon>
        <taxon>Imparidentia</taxon>
        <taxon>Neoheterodontei</taxon>
        <taxon>Myida</taxon>
        <taxon>Dreissenoidea</taxon>
        <taxon>Dreissenidae</taxon>
        <taxon>Dreissena</taxon>
    </lineage>
</organism>
<dbReference type="Proteomes" id="UP000828390">
    <property type="component" value="Unassembled WGS sequence"/>
</dbReference>
<dbReference type="EMBL" id="JAIWYP010000013">
    <property type="protein sequence ID" value="KAH3721698.1"/>
    <property type="molecule type" value="Genomic_DNA"/>
</dbReference>
<reference evidence="1" key="1">
    <citation type="journal article" date="2019" name="bioRxiv">
        <title>The Genome of the Zebra Mussel, Dreissena polymorpha: A Resource for Invasive Species Research.</title>
        <authorList>
            <person name="McCartney M.A."/>
            <person name="Auch B."/>
            <person name="Kono T."/>
            <person name="Mallez S."/>
            <person name="Zhang Y."/>
            <person name="Obille A."/>
            <person name="Becker A."/>
            <person name="Abrahante J.E."/>
            <person name="Garbe J."/>
            <person name="Badalamenti J.P."/>
            <person name="Herman A."/>
            <person name="Mangelson H."/>
            <person name="Liachko I."/>
            <person name="Sullivan S."/>
            <person name="Sone E.D."/>
            <person name="Koren S."/>
            <person name="Silverstein K.A.T."/>
            <person name="Beckman K.B."/>
            <person name="Gohl D.M."/>
        </authorList>
    </citation>
    <scope>NUCLEOTIDE SEQUENCE</scope>
    <source>
        <strain evidence="1">Duluth1</strain>
        <tissue evidence="1">Whole animal</tissue>
    </source>
</reference>
<sequence length="95" mass="11065">MRWCELFWINSTVSDVCNRPVIHDCFNFCYHCLKCLEVNGSHSKHFLDGSFHNSDKPPPPATVPRGFFVEFTANSFLSLSMLLEWWLSYIGVQYV</sequence>
<accession>A0A9D4HLB4</accession>